<evidence type="ECO:0000256" key="1">
    <source>
        <dbReference type="SAM" id="MobiDB-lite"/>
    </source>
</evidence>
<dbReference type="EMBL" id="FQUQ01000003">
    <property type="protein sequence ID" value="SHF86183.1"/>
    <property type="molecule type" value="Genomic_DNA"/>
</dbReference>
<dbReference type="OrthoDB" id="9989756at2"/>
<protein>
    <submittedName>
        <fullName evidence="2">Uncharacterized protein</fullName>
    </submittedName>
</protein>
<organism evidence="2 3">
    <name type="scientific">Pedobacter caeni</name>
    <dbReference type="NCBI Taxonomy" id="288992"/>
    <lineage>
        <taxon>Bacteria</taxon>
        <taxon>Pseudomonadati</taxon>
        <taxon>Bacteroidota</taxon>
        <taxon>Sphingobacteriia</taxon>
        <taxon>Sphingobacteriales</taxon>
        <taxon>Sphingobacteriaceae</taxon>
        <taxon>Pedobacter</taxon>
    </lineage>
</organism>
<accession>A0A1M5F3R6</accession>
<keyword evidence="3" id="KW-1185">Reference proteome</keyword>
<dbReference type="RefSeq" id="WP_073232634.1">
    <property type="nucleotide sequence ID" value="NZ_FQUQ01000003.1"/>
</dbReference>
<dbReference type="AlphaFoldDB" id="A0A1M5F3R6"/>
<dbReference type="PROSITE" id="PS51257">
    <property type="entry name" value="PROKAR_LIPOPROTEIN"/>
    <property type="match status" value="1"/>
</dbReference>
<proteinExistence type="predicted"/>
<gene>
    <name evidence="2" type="ORF">SAMN04488522_103923</name>
</gene>
<name>A0A1M5F3R6_9SPHI</name>
<reference evidence="3" key="1">
    <citation type="submission" date="2016-11" db="EMBL/GenBank/DDBJ databases">
        <authorList>
            <person name="Varghese N."/>
            <person name="Submissions S."/>
        </authorList>
    </citation>
    <scope>NUCLEOTIDE SEQUENCE [LARGE SCALE GENOMIC DNA]</scope>
    <source>
        <strain evidence="3">DSM 16990</strain>
    </source>
</reference>
<evidence type="ECO:0000313" key="2">
    <source>
        <dbReference type="EMBL" id="SHF86183.1"/>
    </source>
</evidence>
<feature type="region of interest" description="Disordered" evidence="1">
    <location>
        <begin position="108"/>
        <end position="139"/>
    </location>
</feature>
<evidence type="ECO:0000313" key="3">
    <source>
        <dbReference type="Proteomes" id="UP000184287"/>
    </source>
</evidence>
<dbReference type="Proteomes" id="UP000184287">
    <property type="component" value="Unassembled WGS sequence"/>
</dbReference>
<sequence length="139" mass="15346">MKKQLLMLLFATSILFGCEASSIKNGRIAYKKYFNKVLKDPHSLVIYNERAEEWGPAKAKFDLDYGAKNELGGTVRRVITVYTTGDALLEILEGDQKGFYILDNSASSGAGDVQAEPQKPAVDTSAHPEIPLVLRKPDK</sequence>